<evidence type="ECO:0000313" key="3">
    <source>
        <dbReference type="EMBL" id="MFH4981058.1"/>
    </source>
</evidence>
<gene>
    <name evidence="3" type="ORF">AB6A40_007767</name>
</gene>
<dbReference type="Proteomes" id="UP001608902">
    <property type="component" value="Unassembled WGS sequence"/>
</dbReference>
<proteinExistence type="predicted"/>
<comment type="caution">
    <text evidence="3">The sequence shown here is derived from an EMBL/GenBank/DDBJ whole genome shotgun (WGS) entry which is preliminary data.</text>
</comment>
<feature type="compositionally biased region" description="Basic and acidic residues" evidence="2">
    <location>
        <begin position="659"/>
        <end position="670"/>
    </location>
</feature>
<feature type="region of interest" description="Disordered" evidence="2">
    <location>
        <begin position="649"/>
        <end position="670"/>
    </location>
</feature>
<dbReference type="SUPFAM" id="SSF90257">
    <property type="entry name" value="Myosin rod fragments"/>
    <property type="match status" value="1"/>
</dbReference>
<sequence length="670" mass="79830">MKNYSSEAVVTIQTNIRSFIEVTTWQWNRLFRQVRQLIPLNRDKKKVEELEEEKRLLIAKIKEMEEQLRNTNSLLRLAEAKIKSLKDEKEVCEAGNEELKMELHRHEQVMEIMEKRFDEQHAKVMRIHSCLRDNERKLERIEEEKKELENEVNKWKDKYNIENVKRIGIEHDHEQCESIQQELETKLDKINEEREKETEQYRQFDLKLGEMKKKIEEQSKTIAEQNRSICQLNENLAKKESIVSNEKRNRKKIEAEKSELSAEITRLKEMAAKESVKISTMEETCRDKDRQIRRLQQKIDESNDNMTRNIEELKKIHRESKQELQEKIDELKSTNRRLESENRALKLKADAVSERESSIESDYVGYRSSRMNNRQFSYGSLSSTGSLSSYRSFSHRRTTEPDLRLFHHTDSGIEQMTMSRCSSQSQLANERKIAQLERQLQSAHTDNQIQKREIEVYKSNISQSERDRETLSRKVRTLMSEINTLERSLGEQTERADSLESKYKKVQNDLQNMKNKYENSVRESQSELLELRKNMRLKIDEAIRKNENARSREYDSDQQICDLRDELDDLKRQLERANKQIAQAENLRKSQEKYGETWENQYRIAISELQSLRDENANLKSKIRRQYREVELLTQQSKVGDEVAKLETRFDFQTESQSDSERSDAISDPR</sequence>
<reference evidence="3 4" key="1">
    <citation type="submission" date="2024-08" db="EMBL/GenBank/DDBJ databases">
        <title>Gnathostoma spinigerum genome.</title>
        <authorList>
            <person name="Gonzalez-Bertolin B."/>
            <person name="Monzon S."/>
            <person name="Zaballos A."/>
            <person name="Jimenez P."/>
            <person name="Dekumyoy P."/>
            <person name="Varona S."/>
            <person name="Cuesta I."/>
            <person name="Sumanam S."/>
            <person name="Adisakwattana P."/>
            <person name="Gasser R.B."/>
            <person name="Hernandez-Gonzalez A."/>
            <person name="Young N.D."/>
            <person name="Perteguer M.J."/>
        </authorList>
    </citation>
    <scope>NUCLEOTIDE SEQUENCE [LARGE SCALE GENOMIC DNA]</scope>
    <source>
        <strain evidence="3">AL3</strain>
        <tissue evidence="3">Liver</tissue>
    </source>
</reference>
<dbReference type="AlphaFoldDB" id="A0ABD6EVI5"/>
<feature type="coiled-coil region" evidence="1">
    <location>
        <begin position="40"/>
        <end position="355"/>
    </location>
</feature>
<keyword evidence="4" id="KW-1185">Reference proteome</keyword>
<accession>A0ABD6EVI5</accession>
<evidence type="ECO:0000256" key="1">
    <source>
        <dbReference type="SAM" id="Coils"/>
    </source>
</evidence>
<dbReference type="PANTHER" id="PTHR45615">
    <property type="entry name" value="MYOSIN HEAVY CHAIN, NON-MUSCLE"/>
    <property type="match status" value="1"/>
</dbReference>
<feature type="coiled-coil region" evidence="1">
    <location>
        <begin position="433"/>
        <end position="636"/>
    </location>
</feature>
<protein>
    <recommendedName>
        <fullName evidence="5">Myosin heavy chain</fullName>
    </recommendedName>
</protein>
<dbReference type="Gene3D" id="4.10.270.10">
    <property type="entry name" value="Myosin, subunit A"/>
    <property type="match status" value="1"/>
</dbReference>
<evidence type="ECO:0008006" key="5">
    <source>
        <dbReference type="Google" id="ProtNLM"/>
    </source>
</evidence>
<evidence type="ECO:0000256" key="2">
    <source>
        <dbReference type="SAM" id="MobiDB-lite"/>
    </source>
</evidence>
<name>A0ABD6EVI5_9BILA</name>
<dbReference type="EMBL" id="JBGFUD010006538">
    <property type="protein sequence ID" value="MFH4981058.1"/>
    <property type="molecule type" value="Genomic_DNA"/>
</dbReference>
<organism evidence="3 4">
    <name type="scientific">Gnathostoma spinigerum</name>
    <dbReference type="NCBI Taxonomy" id="75299"/>
    <lineage>
        <taxon>Eukaryota</taxon>
        <taxon>Metazoa</taxon>
        <taxon>Ecdysozoa</taxon>
        <taxon>Nematoda</taxon>
        <taxon>Chromadorea</taxon>
        <taxon>Rhabditida</taxon>
        <taxon>Spirurina</taxon>
        <taxon>Gnathostomatomorpha</taxon>
        <taxon>Gnathostomatoidea</taxon>
        <taxon>Gnathostomatidae</taxon>
        <taxon>Gnathostoma</taxon>
    </lineage>
</organism>
<dbReference type="PANTHER" id="PTHR45615:SF40">
    <property type="entry name" value="MYOSIN HEAVY CHAIN, NON-MUSCLE"/>
    <property type="match status" value="1"/>
</dbReference>
<keyword evidence="1" id="KW-0175">Coiled coil</keyword>
<evidence type="ECO:0000313" key="4">
    <source>
        <dbReference type="Proteomes" id="UP001608902"/>
    </source>
</evidence>